<dbReference type="SUPFAM" id="SSF51695">
    <property type="entry name" value="PLC-like phosphodiesterases"/>
    <property type="match status" value="1"/>
</dbReference>
<dbReference type="PANTHER" id="PTHR46211">
    <property type="entry name" value="GLYCEROPHOSPHORYL DIESTER PHOSPHODIESTERASE"/>
    <property type="match status" value="1"/>
</dbReference>
<gene>
    <name evidence="1" type="primary">glpQ_4</name>
    <name evidence="1" type="ORF">BACVE_002776</name>
</gene>
<accession>A0A411A9G1</accession>
<protein>
    <submittedName>
        <fullName evidence="1">Glycerophosphodiester phosphodiesterase</fullName>
        <ecNumber evidence="1">3.1.4.46</ecNumber>
    </submittedName>
</protein>
<dbReference type="InterPro" id="IPR030395">
    <property type="entry name" value="GP_PDE_dom"/>
</dbReference>
<reference evidence="2" key="1">
    <citation type="submission" date="2020-10" db="EMBL/GenBank/DDBJ databases">
        <title>Complete genome sequence of Bacillus velezensis NST6.</title>
        <authorList>
            <person name="Choi J."/>
        </authorList>
    </citation>
    <scope>NUCLEOTIDE SEQUENCE [LARGE SCALE GENOMIC DNA]</scope>
    <source>
        <strain evidence="2">NST6</strain>
    </source>
</reference>
<organism evidence="1 2">
    <name type="scientific">Bacillus velezensis</name>
    <dbReference type="NCBI Taxonomy" id="492670"/>
    <lineage>
        <taxon>Bacteria</taxon>
        <taxon>Bacillati</taxon>
        <taxon>Bacillota</taxon>
        <taxon>Bacilli</taxon>
        <taxon>Bacillales</taxon>
        <taxon>Bacillaceae</taxon>
        <taxon>Bacillus</taxon>
        <taxon>Bacillus amyloliquefaciens group</taxon>
    </lineage>
</organism>
<dbReference type="Pfam" id="PF03009">
    <property type="entry name" value="GDPD"/>
    <property type="match status" value="1"/>
</dbReference>
<sequence length="269" mass="30114">MKKLKYLAVIALLSICGGCSVIHASAGYHPVLIAHRGSSAIEPEHTALSYARAIKDKADYIEIDLRETKDGRLIAIHDKTVDRTTDGKGMTDDLSLAQIKKLNAGKGEKILTLEEIIQKFGQTANYYIETRESNGSLVMEKKLIDILQKHKLISSHKAVIESFSGKSLKKVRSMNKKIPLVRLLKDNEAEEINDKQLQTIRTYADTVGLNAKLANEAVVKRIHHNKMKVHVFFDKEDEHTLTPIMLKQKADGVFTNNPAYTRGVLQNSK</sequence>
<dbReference type="PANTHER" id="PTHR46211:SF7">
    <property type="entry name" value="GLYCEROPHOSPHODIESTER PHOSPHODIESTERASE"/>
    <property type="match status" value="1"/>
</dbReference>
<proteinExistence type="predicted"/>
<dbReference type="Proteomes" id="UP000587477">
    <property type="component" value="Chromosome"/>
</dbReference>
<dbReference type="InterPro" id="IPR017946">
    <property type="entry name" value="PLC-like_Pdiesterase_TIM-brl"/>
</dbReference>
<dbReference type="RefSeq" id="WP_025649752.1">
    <property type="nucleotide sequence ID" value="NZ_BDDG01000002.1"/>
</dbReference>
<dbReference type="GO" id="GO:0006629">
    <property type="term" value="P:lipid metabolic process"/>
    <property type="evidence" value="ECO:0007669"/>
    <property type="project" value="InterPro"/>
</dbReference>
<dbReference type="EC" id="3.1.4.46" evidence="1"/>
<name>A0A411A9G1_BACVE</name>
<evidence type="ECO:0000313" key="1">
    <source>
        <dbReference type="EMBL" id="QOY27738.1"/>
    </source>
</evidence>
<dbReference type="Gene3D" id="3.20.20.190">
    <property type="entry name" value="Phosphatidylinositol (PI) phosphodiesterase"/>
    <property type="match status" value="1"/>
</dbReference>
<dbReference type="GO" id="GO:0008889">
    <property type="term" value="F:glycerophosphodiester phosphodiesterase activity"/>
    <property type="evidence" value="ECO:0007669"/>
    <property type="project" value="UniProtKB-EC"/>
</dbReference>
<dbReference type="PROSITE" id="PS51704">
    <property type="entry name" value="GP_PDE"/>
    <property type="match status" value="1"/>
</dbReference>
<keyword evidence="1" id="KW-0378">Hydrolase</keyword>
<evidence type="ECO:0000313" key="2">
    <source>
        <dbReference type="Proteomes" id="UP000587477"/>
    </source>
</evidence>
<dbReference type="AlphaFoldDB" id="A0A411A9G1"/>
<dbReference type="EMBL" id="CP063687">
    <property type="protein sequence ID" value="QOY27738.1"/>
    <property type="molecule type" value="Genomic_DNA"/>
</dbReference>